<dbReference type="Gramene" id="Os02t0169151-00">
    <property type="protein sequence ID" value="Os02t0169151-00"/>
    <property type="gene ID" value="Os02g0169151"/>
</dbReference>
<protein>
    <submittedName>
        <fullName evidence="1">Os02g0169151 protein</fullName>
    </submittedName>
</protein>
<name>A0A0N7KER9_ORYSJ</name>
<accession>A0A0N7KER9</accession>
<evidence type="ECO:0000313" key="2">
    <source>
        <dbReference type="Proteomes" id="UP000059680"/>
    </source>
</evidence>
<dbReference type="Proteomes" id="UP000059680">
    <property type="component" value="Chromosome 2"/>
</dbReference>
<proteinExistence type="predicted"/>
<reference evidence="1 2" key="2">
    <citation type="journal article" date="2013" name="Plant Cell Physiol.">
        <title>Rice Annotation Project Database (RAP-DB): an integrative and interactive database for rice genomics.</title>
        <authorList>
            <person name="Sakai H."/>
            <person name="Lee S.S."/>
            <person name="Tanaka T."/>
            <person name="Numa H."/>
            <person name="Kim J."/>
            <person name="Kawahara Y."/>
            <person name="Wakimoto H."/>
            <person name="Yang C.C."/>
            <person name="Iwamoto M."/>
            <person name="Abe T."/>
            <person name="Yamada Y."/>
            <person name="Muto A."/>
            <person name="Inokuchi H."/>
            <person name="Ikemura T."/>
            <person name="Matsumoto T."/>
            <person name="Sasaki T."/>
            <person name="Itoh T."/>
        </authorList>
    </citation>
    <scope>NUCLEOTIDE SEQUENCE [LARGE SCALE GENOMIC DNA]</scope>
    <source>
        <strain evidence="2">cv. Nipponbare</strain>
    </source>
</reference>
<gene>
    <name evidence="1" type="ordered locus">Os02g0169151</name>
    <name evidence="1" type="ORF">OSNPB_020169151</name>
</gene>
<dbReference type="InParanoid" id="A0A0N7KER9"/>
<dbReference type="EMBL" id="AP014958">
    <property type="protein sequence ID" value="BAS77185.1"/>
    <property type="molecule type" value="Genomic_DNA"/>
</dbReference>
<dbReference type="PaxDb" id="39947-A0A0N7KER9"/>
<sequence>METSRISLRFIKGKNTWEGLAFQQLQASTTAGGDVAHLVGQPSLLDRSNGVTTTDDGRGALCGSKISQLLGNCLSACCKLLKLKDSHRSVPNDSVAGVQCFAGSLDGIWANIKTHPTIGDSGGSNSLKMMHLRQTCQPLQHR</sequence>
<dbReference type="AlphaFoldDB" id="A0A0N7KER9"/>
<reference evidence="2" key="1">
    <citation type="journal article" date="2005" name="Nature">
        <title>The map-based sequence of the rice genome.</title>
        <authorList>
            <consortium name="International rice genome sequencing project (IRGSP)"/>
            <person name="Matsumoto T."/>
            <person name="Wu J."/>
            <person name="Kanamori H."/>
            <person name="Katayose Y."/>
            <person name="Fujisawa M."/>
            <person name="Namiki N."/>
            <person name="Mizuno H."/>
            <person name="Yamamoto K."/>
            <person name="Antonio B.A."/>
            <person name="Baba T."/>
            <person name="Sakata K."/>
            <person name="Nagamura Y."/>
            <person name="Aoki H."/>
            <person name="Arikawa K."/>
            <person name="Arita K."/>
            <person name="Bito T."/>
            <person name="Chiden Y."/>
            <person name="Fujitsuka N."/>
            <person name="Fukunaka R."/>
            <person name="Hamada M."/>
            <person name="Harada C."/>
            <person name="Hayashi A."/>
            <person name="Hijishita S."/>
            <person name="Honda M."/>
            <person name="Hosokawa S."/>
            <person name="Ichikawa Y."/>
            <person name="Idonuma A."/>
            <person name="Iijima M."/>
            <person name="Ikeda M."/>
            <person name="Ikeno M."/>
            <person name="Ito K."/>
            <person name="Ito S."/>
            <person name="Ito T."/>
            <person name="Ito Y."/>
            <person name="Ito Y."/>
            <person name="Iwabuchi A."/>
            <person name="Kamiya K."/>
            <person name="Karasawa W."/>
            <person name="Kurita K."/>
            <person name="Katagiri S."/>
            <person name="Kikuta A."/>
            <person name="Kobayashi H."/>
            <person name="Kobayashi N."/>
            <person name="Machita K."/>
            <person name="Maehara T."/>
            <person name="Masukawa M."/>
            <person name="Mizubayashi T."/>
            <person name="Mukai Y."/>
            <person name="Nagasaki H."/>
            <person name="Nagata Y."/>
            <person name="Naito S."/>
            <person name="Nakashima M."/>
            <person name="Nakama Y."/>
            <person name="Nakamichi Y."/>
            <person name="Nakamura M."/>
            <person name="Meguro A."/>
            <person name="Negishi M."/>
            <person name="Ohta I."/>
            <person name="Ohta T."/>
            <person name="Okamoto M."/>
            <person name="Ono N."/>
            <person name="Saji S."/>
            <person name="Sakaguchi M."/>
            <person name="Sakai K."/>
            <person name="Shibata M."/>
            <person name="Shimokawa T."/>
            <person name="Song J."/>
            <person name="Takazaki Y."/>
            <person name="Terasawa K."/>
            <person name="Tsugane M."/>
            <person name="Tsuji K."/>
            <person name="Ueda S."/>
            <person name="Waki K."/>
            <person name="Yamagata H."/>
            <person name="Yamamoto M."/>
            <person name="Yamamoto S."/>
            <person name="Yamane H."/>
            <person name="Yoshiki S."/>
            <person name="Yoshihara R."/>
            <person name="Yukawa K."/>
            <person name="Zhong H."/>
            <person name="Yano M."/>
            <person name="Yuan Q."/>
            <person name="Ouyang S."/>
            <person name="Liu J."/>
            <person name="Jones K.M."/>
            <person name="Gansberger K."/>
            <person name="Moffat K."/>
            <person name="Hill J."/>
            <person name="Bera J."/>
            <person name="Fadrosh D."/>
            <person name="Jin S."/>
            <person name="Johri S."/>
            <person name="Kim M."/>
            <person name="Overton L."/>
            <person name="Reardon M."/>
            <person name="Tsitrin T."/>
            <person name="Vuong H."/>
            <person name="Weaver B."/>
            <person name="Ciecko A."/>
            <person name="Tallon L."/>
            <person name="Jackson J."/>
            <person name="Pai G."/>
            <person name="Aken S.V."/>
            <person name="Utterback T."/>
            <person name="Reidmuller S."/>
            <person name="Feldblyum T."/>
            <person name="Hsiao J."/>
            <person name="Zismann V."/>
            <person name="Iobst S."/>
            <person name="de Vazeille A.R."/>
            <person name="Buell C.R."/>
            <person name="Ying K."/>
            <person name="Li Y."/>
            <person name="Lu T."/>
            <person name="Huang Y."/>
            <person name="Zhao Q."/>
            <person name="Feng Q."/>
            <person name="Zhang L."/>
            <person name="Zhu J."/>
            <person name="Weng Q."/>
            <person name="Mu J."/>
            <person name="Lu Y."/>
            <person name="Fan D."/>
            <person name="Liu Y."/>
            <person name="Guan J."/>
            <person name="Zhang Y."/>
            <person name="Yu S."/>
            <person name="Liu X."/>
            <person name="Zhang Y."/>
            <person name="Hong G."/>
            <person name="Han B."/>
            <person name="Choisne N."/>
            <person name="Demange N."/>
            <person name="Orjeda G."/>
            <person name="Samain S."/>
            <person name="Cattolico L."/>
            <person name="Pelletier E."/>
            <person name="Couloux A."/>
            <person name="Segurens B."/>
            <person name="Wincker P."/>
            <person name="D'Hont A."/>
            <person name="Scarpelli C."/>
            <person name="Weissenbach J."/>
            <person name="Salanoubat M."/>
            <person name="Quetier F."/>
            <person name="Yu Y."/>
            <person name="Kim H.R."/>
            <person name="Rambo T."/>
            <person name="Currie J."/>
            <person name="Collura K."/>
            <person name="Luo M."/>
            <person name="Yang T."/>
            <person name="Ammiraju J.S.S."/>
            <person name="Engler F."/>
            <person name="Soderlund C."/>
            <person name="Wing R.A."/>
            <person name="Palmer L.E."/>
            <person name="de la Bastide M."/>
            <person name="Spiegel L."/>
            <person name="Nascimento L."/>
            <person name="Zutavern T."/>
            <person name="O'Shaughnessy A."/>
            <person name="Dike S."/>
            <person name="Dedhia N."/>
            <person name="Preston R."/>
            <person name="Balija V."/>
            <person name="McCombie W.R."/>
            <person name="Chow T."/>
            <person name="Chen H."/>
            <person name="Chung M."/>
            <person name="Chen C."/>
            <person name="Shaw J."/>
            <person name="Wu H."/>
            <person name="Hsiao K."/>
            <person name="Chao Y."/>
            <person name="Chu M."/>
            <person name="Cheng C."/>
            <person name="Hour A."/>
            <person name="Lee P."/>
            <person name="Lin S."/>
            <person name="Lin Y."/>
            <person name="Liou J."/>
            <person name="Liu S."/>
            <person name="Hsing Y."/>
            <person name="Raghuvanshi S."/>
            <person name="Mohanty A."/>
            <person name="Bharti A.K."/>
            <person name="Gaur A."/>
            <person name="Gupta V."/>
            <person name="Kumar D."/>
            <person name="Ravi V."/>
            <person name="Vij S."/>
            <person name="Kapur A."/>
            <person name="Khurana P."/>
            <person name="Khurana P."/>
            <person name="Khurana J.P."/>
            <person name="Tyagi A.K."/>
            <person name="Gaikwad K."/>
            <person name="Singh A."/>
            <person name="Dalal V."/>
            <person name="Srivastava S."/>
            <person name="Dixit A."/>
            <person name="Pal A.K."/>
            <person name="Ghazi I.A."/>
            <person name="Yadav M."/>
            <person name="Pandit A."/>
            <person name="Bhargava A."/>
            <person name="Sureshbabu K."/>
            <person name="Batra K."/>
            <person name="Sharma T.R."/>
            <person name="Mohapatra T."/>
            <person name="Singh N.K."/>
            <person name="Messing J."/>
            <person name="Nelson A.B."/>
            <person name="Fuks G."/>
            <person name="Kavchok S."/>
            <person name="Keizer G."/>
            <person name="Linton E."/>
            <person name="Llaca V."/>
            <person name="Song R."/>
            <person name="Tanyolac B."/>
            <person name="Young S."/>
            <person name="Ho-Il K."/>
            <person name="Hahn J.H."/>
            <person name="Sangsakoo G."/>
            <person name="Vanavichit A."/>
            <person name="de Mattos Luiz.A.T."/>
            <person name="Zimmer P.D."/>
            <person name="Malone G."/>
            <person name="Dellagostin O."/>
            <person name="de Oliveira A.C."/>
            <person name="Bevan M."/>
            <person name="Bancroft I."/>
            <person name="Minx P."/>
            <person name="Cordum H."/>
            <person name="Wilson R."/>
            <person name="Cheng Z."/>
            <person name="Jin W."/>
            <person name="Jiang J."/>
            <person name="Leong S.A."/>
            <person name="Iwama H."/>
            <person name="Gojobori T."/>
            <person name="Itoh T."/>
            <person name="Niimura Y."/>
            <person name="Fujii Y."/>
            <person name="Habara T."/>
            <person name="Sakai H."/>
            <person name="Sato Y."/>
            <person name="Wilson G."/>
            <person name="Kumar K."/>
            <person name="McCouch S."/>
            <person name="Juretic N."/>
            <person name="Hoen D."/>
            <person name="Wright S."/>
            <person name="Bruskiewich R."/>
            <person name="Bureau T."/>
            <person name="Miyao A."/>
            <person name="Hirochika H."/>
            <person name="Nishikawa T."/>
            <person name="Kadowaki K."/>
            <person name="Sugiura M."/>
            <person name="Burr B."/>
            <person name="Sasaki T."/>
        </authorList>
    </citation>
    <scope>NUCLEOTIDE SEQUENCE [LARGE SCALE GENOMIC DNA]</scope>
    <source>
        <strain evidence="2">cv. Nipponbare</strain>
    </source>
</reference>
<organism evidence="1 2">
    <name type="scientific">Oryza sativa subsp. japonica</name>
    <name type="common">Rice</name>
    <dbReference type="NCBI Taxonomy" id="39947"/>
    <lineage>
        <taxon>Eukaryota</taxon>
        <taxon>Viridiplantae</taxon>
        <taxon>Streptophyta</taxon>
        <taxon>Embryophyta</taxon>
        <taxon>Tracheophyta</taxon>
        <taxon>Spermatophyta</taxon>
        <taxon>Magnoliopsida</taxon>
        <taxon>Liliopsida</taxon>
        <taxon>Poales</taxon>
        <taxon>Poaceae</taxon>
        <taxon>BOP clade</taxon>
        <taxon>Oryzoideae</taxon>
        <taxon>Oryzeae</taxon>
        <taxon>Oryzinae</taxon>
        <taxon>Oryza</taxon>
        <taxon>Oryza sativa</taxon>
    </lineage>
</organism>
<reference evidence="1 2" key="3">
    <citation type="journal article" date="2013" name="Rice">
        <title>Improvement of the Oryza sativa Nipponbare reference genome using next generation sequence and optical map data.</title>
        <authorList>
            <person name="Kawahara Y."/>
            <person name="de la Bastide M."/>
            <person name="Hamilton J.P."/>
            <person name="Kanamori H."/>
            <person name="McCombie W.R."/>
            <person name="Ouyang S."/>
            <person name="Schwartz D.C."/>
            <person name="Tanaka T."/>
            <person name="Wu J."/>
            <person name="Zhou S."/>
            <person name="Childs K.L."/>
            <person name="Davidson R.M."/>
            <person name="Lin H."/>
            <person name="Quesada-Ocampo L."/>
            <person name="Vaillancourt B."/>
            <person name="Sakai H."/>
            <person name="Lee S.S."/>
            <person name="Kim J."/>
            <person name="Numa H."/>
            <person name="Itoh T."/>
            <person name="Buell C.R."/>
            <person name="Matsumoto T."/>
        </authorList>
    </citation>
    <scope>NUCLEOTIDE SEQUENCE [LARGE SCALE GENOMIC DNA]</scope>
    <source>
        <strain evidence="2">cv. Nipponbare</strain>
    </source>
</reference>
<keyword evidence="2" id="KW-1185">Reference proteome</keyword>
<evidence type="ECO:0000313" key="1">
    <source>
        <dbReference type="EMBL" id="BAS77185.1"/>
    </source>
</evidence>